<name>A0A8X8Z5Z5_SALSN</name>
<gene>
    <name evidence="10" type="ORF">SASPL_147611</name>
</gene>
<feature type="domain" description="Acylamino-acid-releasing enzyme N-terminal" evidence="9">
    <location>
        <begin position="76"/>
        <end position="472"/>
    </location>
</feature>
<dbReference type="EC" id="3.4.19.1" evidence="5"/>
<dbReference type="InterPro" id="IPR001375">
    <property type="entry name" value="Peptidase_S9_cat"/>
</dbReference>
<evidence type="ECO:0000256" key="2">
    <source>
        <dbReference type="ARBA" id="ARBA00004496"/>
    </source>
</evidence>
<dbReference type="InterPro" id="IPR045550">
    <property type="entry name" value="AARE_N"/>
</dbReference>
<keyword evidence="11" id="KW-1185">Reference proteome</keyword>
<dbReference type="SUPFAM" id="SSF82171">
    <property type="entry name" value="DPP6 N-terminal domain-like"/>
    <property type="match status" value="1"/>
</dbReference>
<reference evidence="10" key="2">
    <citation type="submission" date="2020-08" db="EMBL/GenBank/DDBJ databases">
        <title>Plant Genome Project.</title>
        <authorList>
            <person name="Zhang R.-G."/>
        </authorList>
    </citation>
    <scope>NUCLEOTIDE SEQUENCE</scope>
    <source>
        <strain evidence="10">Huo1</strain>
        <tissue evidence="10">Leaf</tissue>
    </source>
</reference>
<dbReference type="InterPro" id="IPR029058">
    <property type="entry name" value="AB_hydrolase_fold"/>
</dbReference>
<dbReference type="GO" id="GO:0005737">
    <property type="term" value="C:cytoplasm"/>
    <property type="evidence" value="ECO:0007669"/>
    <property type="project" value="UniProtKB-SubCell"/>
</dbReference>
<organism evidence="10">
    <name type="scientific">Salvia splendens</name>
    <name type="common">Scarlet sage</name>
    <dbReference type="NCBI Taxonomy" id="180675"/>
    <lineage>
        <taxon>Eukaryota</taxon>
        <taxon>Viridiplantae</taxon>
        <taxon>Streptophyta</taxon>
        <taxon>Embryophyta</taxon>
        <taxon>Tracheophyta</taxon>
        <taxon>Spermatophyta</taxon>
        <taxon>Magnoliopsida</taxon>
        <taxon>eudicotyledons</taxon>
        <taxon>Gunneridae</taxon>
        <taxon>Pentapetalae</taxon>
        <taxon>asterids</taxon>
        <taxon>lamiids</taxon>
        <taxon>Lamiales</taxon>
        <taxon>Lamiaceae</taxon>
        <taxon>Nepetoideae</taxon>
        <taxon>Mentheae</taxon>
        <taxon>Salviinae</taxon>
        <taxon>Salvia</taxon>
        <taxon>Salvia subgen. Calosphace</taxon>
        <taxon>core Calosphace</taxon>
    </lineage>
</organism>
<proteinExistence type="inferred from homology"/>
<evidence type="ECO:0000259" key="9">
    <source>
        <dbReference type="Pfam" id="PF19283"/>
    </source>
</evidence>
<evidence type="ECO:0000256" key="6">
    <source>
        <dbReference type="ARBA" id="ARBA00022490"/>
    </source>
</evidence>
<dbReference type="Pfam" id="PF19283">
    <property type="entry name" value="APEH_N"/>
    <property type="match status" value="1"/>
</dbReference>
<reference evidence="10" key="1">
    <citation type="submission" date="2018-01" db="EMBL/GenBank/DDBJ databases">
        <authorList>
            <person name="Mao J.F."/>
        </authorList>
    </citation>
    <scope>NUCLEOTIDE SEQUENCE</scope>
    <source>
        <strain evidence="10">Huo1</strain>
        <tissue evidence="10">Leaf</tissue>
    </source>
</reference>
<dbReference type="AlphaFoldDB" id="A0A8X8Z5Z5"/>
<protein>
    <recommendedName>
        <fullName evidence="5">acylaminoacyl-peptidase</fullName>
        <ecNumber evidence="5">3.4.19.1</ecNumber>
    </recommendedName>
</protein>
<keyword evidence="7" id="KW-0378">Hydrolase</keyword>
<evidence type="ECO:0000256" key="1">
    <source>
        <dbReference type="ARBA" id="ARBA00000721"/>
    </source>
</evidence>
<evidence type="ECO:0000256" key="7">
    <source>
        <dbReference type="ARBA" id="ARBA00022801"/>
    </source>
</evidence>
<dbReference type="SUPFAM" id="SSF53474">
    <property type="entry name" value="alpha/beta-Hydrolases"/>
    <property type="match status" value="1"/>
</dbReference>
<evidence type="ECO:0000313" key="11">
    <source>
        <dbReference type="Proteomes" id="UP000298416"/>
    </source>
</evidence>
<comment type="subcellular location">
    <subcellularLocation>
        <location evidence="2">Cytoplasm</location>
    </subcellularLocation>
</comment>
<feature type="domain" description="Peptidase S9 prolyl oligopeptidase catalytic" evidence="8">
    <location>
        <begin position="537"/>
        <end position="753"/>
    </location>
</feature>
<sequence length="754" mass="82675">MYLKSTFNGGFLFFRWRSNRREAEAEDGNGAGKIAVESAMDHDAMSKLLQEFTTIPTIDKAWTFESESEDAYTAISVSFDWAPFPTEMTGVSAVVPSPSGSKLLLVRNFEGEHSSACFEIWGPSQLKEFRVPRSIHGPVYTDGWLEGISWNSNETFIAYVAEAPDLAKPAFNTFGLKKEDHNSWKGQGDWEEDWGETYSGKKQPAIFVIDVNSGEICGVAVTGAGRELCVGQVVWAPPLDGKQQQHLVFVGWWPSDTRKFGIKYCYNRPCSLYAVEAPSFESDSITKRSDAAKVPLIIELTHGLNSAFFPRFSPDGKSLVFLSAKTSVDSGAHSATQSLHKIEWPSNGKLGPLKVADVVPVIMCPENGCFPGLYCSSLLCNPWLSDGHTMFLSSAWGSVQTILSVNILSGNVSRITPNDSRSSWDVLAVGSDNVISVCSSPVSIPEIKYGSLVGKWRWWDVSSPISKCSDKVSLLLASQQFDILSIPVRDVSENLAKGACKPFEAIYVSSRHRKSSESPDPLVVFLHGGPHTVSLASFSKSLAFLSSLGYSLLIVNYRGSLGFGEEALQSLLGNIGSQDVRDVLTALDAVIDKGLADPSKIFVLGGSHGGFFTTHLIGQAPEMFAAAATRNPLCNIPLLFGTSDIPDWCFAEVFGGERRPTFTESRCAEHLALFYSKSPIAHVSKVKTPTIFLLGARDIRLPMCNGIQFARALRERGVETKVIVFPNDEHSIDRPQSDYESYLNIGMWFNKHCK</sequence>
<evidence type="ECO:0000313" key="10">
    <source>
        <dbReference type="EMBL" id="KAG6393372.1"/>
    </source>
</evidence>
<accession>A0A8X8Z5Z5</accession>
<dbReference type="PROSITE" id="PS00708">
    <property type="entry name" value="PRO_ENDOPEP_SER"/>
    <property type="match status" value="1"/>
</dbReference>
<dbReference type="FunFam" id="3.40.50.1820:FF:000146">
    <property type="entry name" value="Acylamino-acid-releasing enzyme"/>
    <property type="match status" value="1"/>
</dbReference>
<dbReference type="PANTHER" id="PTHR42776:SF4">
    <property type="entry name" value="ACYLAMINO-ACID-RELEASING ENZYME"/>
    <property type="match status" value="1"/>
</dbReference>
<dbReference type="EMBL" id="PNBA02000018">
    <property type="protein sequence ID" value="KAG6393372.1"/>
    <property type="molecule type" value="Genomic_DNA"/>
</dbReference>
<dbReference type="GO" id="GO:0006508">
    <property type="term" value="P:proteolysis"/>
    <property type="evidence" value="ECO:0007669"/>
    <property type="project" value="InterPro"/>
</dbReference>
<comment type="similarity">
    <text evidence="3">Belongs to the peptidase S9C family.</text>
</comment>
<dbReference type="PANTHER" id="PTHR42776">
    <property type="entry name" value="SERINE PEPTIDASE S9 FAMILY MEMBER"/>
    <property type="match status" value="1"/>
</dbReference>
<keyword evidence="6" id="KW-0963">Cytoplasm</keyword>
<evidence type="ECO:0000259" key="8">
    <source>
        <dbReference type="Pfam" id="PF00326"/>
    </source>
</evidence>
<dbReference type="Pfam" id="PF00326">
    <property type="entry name" value="Peptidase_S9"/>
    <property type="match status" value="1"/>
</dbReference>
<comment type="caution">
    <text evidence="10">The sequence shown here is derived from an EMBL/GenBank/DDBJ whole genome shotgun (WGS) entry which is preliminary data.</text>
</comment>
<dbReference type="Gene3D" id="3.40.50.1820">
    <property type="entry name" value="alpha/beta hydrolase"/>
    <property type="match status" value="1"/>
</dbReference>
<evidence type="ECO:0000256" key="3">
    <source>
        <dbReference type="ARBA" id="ARBA00010040"/>
    </source>
</evidence>
<dbReference type="InterPro" id="IPR002471">
    <property type="entry name" value="Pept_S9_AS"/>
</dbReference>
<dbReference type="Proteomes" id="UP000298416">
    <property type="component" value="Unassembled WGS sequence"/>
</dbReference>
<dbReference type="GO" id="GO:0008242">
    <property type="term" value="F:omega peptidase activity"/>
    <property type="evidence" value="ECO:0007669"/>
    <property type="project" value="UniProtKB-EC"/>
</dbReference>
<comment type="catalytic activity">
    <reaction evidence="1">
        <text>Cleavage of an N-acetyl or N-formyl amino acid from the N-terminus of a polypeptide.</text>
        <dbReference type="EC" id="3.4.19.1"/>
    </reaction>
</comment>
<evidence type="ECO:0000256" key="5">
    <source>
        <dbReference type="ARBA" id="ARBA00012917"/>
    </source>
</evidence>
<comment type="subunit">
    <text evidence="4">Homotetramer.</text>
</comment>
<evidence type="ECO:0000256" key="4">
    <source>
        <dbReference type="ARBA" id="ARBA00011881"/>
    </source>
</evidence>
<dbReference type="GO" id="GO:0004252">
    <property type="term" value="F:serine-type endopeptidase activity"/>
    <property type="evidence" value="ECO:0007669"/>
    <property type="project" value="InterPro"/>
</dbReference>